<organism evidence="1 2">
    <name type="scientific">Intoshia linei</name>
    <dbReference type="NCBI Taxonomy" id="1819745"/>
    <lineage>
        <taxon>Eukaryota</taxon>
        <taxon>Metazoa</taxon>
        <taxon>Spiralia</taxon>
        <taxon>Lophotrochozoa</taxon>
        <taxon>Mesozoa</taxon>
        <taxon>Orthonectida</taxon>
        <taxon>Rhopaluridae</taxon>
        <taxon>Intoshia</taxon>
    </lineage>
</organism>
<accession>A0A177AQR3</accession>
<dbReference type="EMBL" id="LWCA01001920">
    <property type="protein sequence ID" value="OAF64329.1"/>
    <property type="molecule type" value="Genomic_DNA"/>
</dbReference>
<name>A0A177AQR3_9BILA</name>
<sequence>MSKYNKQAVDKKAKIIDEIEDELVTLMNLTCVTDKEKWLFLRVQLEKDEFSN</sequence>
<gene>
    <name evidence="1" type="ORF">A3Q56_07958</name>
</gene>
<evidence type="ECO:0000313" key="2">
    <source>
        <dbReference type="Proteomes" id="UP000078046"/>
    </source>
</evidence>
<keyword evidence="2" id="KW-1185">Reference proteome</keyword>
<dbReference type="AlphaFoldDB" id="A0A177AQR3"/>
<protein>
    <submittedName>
        <fullName evidence="1">Uncharacterized protein</fullName>
    </submittedName>
</protein>
<reference evidence="1 2" key="1">
    <citation type="submission" date="2016-04" db="EMBL/GenBank/DDBJ databases">
        <title>The genome of Intoshia linei affirms orthonectids as highly simplified spiralians.</title>
        <authorList>
            <person name="Mikhailov K.V."/>
            <person name="Slusarev G.S."/>
            <person name="Nikitin M.A."/>
            <person name="Logacheva M.D."/>
            <person name="Penin A."/>
            <person name="Aleoshin V."/>
            <person name="Panchin Y.V."/>
        </authorList>
    </citation>
    <scope>NUCLEOTIDE SEQUENCE [LARGE SCALE GENOMIC DNA]</scope>
    <source>
        <strain evidence="1">Intl2013</strain>
        <tissue evidence="1">Whole animal</tissue>
    </source>
</reference>
<evidence type="ECO:0000313" key="1">
    <source>
        <dbReference type="EMBL" id="OAF64329.1"/>
    </source>
</evidence>
<dbReference type="Proteomes" id="UP000078046">
    <property type="component" value="Unassembled WGS sequence"/>
</dbReference>
<comment type="caution">
    <text evidence="1">The sequence shown here is derived from an EMBL/GenBank/DDBJ whole genome shotgun (WGS) entry which is preliminary data.</text>
</comment>
<proteinExistence type="predicted"/>